<dbReference type="PANTHER" id="PTHR48098">
    <property type="entry name" value="ENTEROCHELIN ESTERASE-RELATED"/>
    <property type="match status" value="1"/>
</dbReference>
<dbReference type="InterPro" id="IPR050583">
    <property type="entry name" value="Mycobacterial_A85_antigen"/>
</dbReference>
<keyword evidence="2" id="KW-1185">Reference proteome</keyword>
<proteinExistence type="predicted"/>
<evidence type="ECO:0000313" key="1">
    <source>
        <dbReference type="EMBL" id="GES02777.1"/>
    </source>
</evidence>
<evidence type="ECO:0000313" key="2">
    <source>
        <dbReference type="Proteomes" id="UP000334990"/>
    </source>
</evidence>
<name>A0A5M3W0Y9_9ACTN</name>
<dbReference type="InterPro" id="IPR000801">
    <property type="entry name" value="Esterase-like"/>
</dbReference>
<organism evidence="1 2">
    <name type="scientific">Acrocarpospora corrugata</name>
    <dbReference type="NCBI Taxonomy" id="35763"/>
    <lineage>
        <taxon>Bacteria</taxon>
        <taxon>Bacillati</taxon>
        <taxon>Actinomycetota</taxon>
        <taxon>Actinomycetes</taxon>
        <taxon>Streptosporangiales</taxon>
        <taxon>Streptosporangiaceae</taxon>
        <taxon>Acrocarpospora</taxon>
    </lineage>
</organism>
<gene>
    <name evidence="1" type="ORF">Acor_48430</name>
</gene>
<dbReference type="Proteomes" id="UP000334990">
    <property type="component" value="Unassembled WGS sequence"/>
</dbReference>
<protein>
    <recommendedName>
        <fullName evidence="3">Enterochelin esterase</fullName>
    </recommendedName>
</protein>
<dbReference type="Pfam" id="PF00756">
    <property type="entry name" value="Esterase"/>
    <property type="match status" value="1"/>
</dbReference>
<dbReference type="AlphaFoldDB" id="A0A5M3W0Y9"/>
<dbReference type="InterPro" id="IPR029058">
    <property type="entry name" value="AB_hydrolase_fold"/>
</dbReference>
<evidence type="ECO:0008006" key="3">
    <source>
        <dbReference type="Google" id="ProtNLM"/>
    </source>
</evidence>
<dbReference type="PANTHER" id="PTHR48098:SF6">
    <property type="entry name" value="FERRI-BACILLIBACTIN ESTERASE BESA"/>
    <property type="match status" value="1"/>
</dbReference>
<reference evidence="1 2" key="1">
    <citation type="submission" date="2019-10" db="EMBL/GenBank/DDBJ databases">
        <title>Whole genome shotgun sequence of Acrocarpospora corrugata NBRC 13972.</title>
        <authorList>
            <person name="Ichikawa N."/>
            <person name="Kimura A."/>
            <person name="Kitahashi Y."/>
            <person name="Komaki H."/>
            <person name="Oguchi A."/>
        </authorList>
    </citation>
    <scope>NUCLEOTIDE SEQUENCE [LARGE SCALE GENOMIC DNA]</scope>
    <source>
        <strain evidence="1 2">NBRC 13972</strain>
    </source>
</reference>
<dbReference type="SUPFAM" id="SSF53474">
    <property type="entry name" value="alpha/beta-Hydrolases"/>
    <property type="match status" value="1"/>
</dbReference>
<dbReference type="OrthoDB" id="9775130at2"/>
<dbReference type="EMBL" id="BLAD01000061">
    <property type="protein sequence ID" value="GES02777.1"/>
    <property type="molecule type" value="Genomic_DNA"/>
</dbReference>
<dbReference type="Gene3D" id="3.40.50.1820">
    <property type="entry name" value="alpha/beta hydrolase"/>
    <property type="match status" value="1"/>
</dbReference>
<accession>A0A5M3W0Y9</accession>
<comment type="caution">
    <text evidence="1">The sequence shown here is derived from an EMBL/GenBank/DDBJ whole genome shotgun (WGS) entry which is preliminary data.</text>
</comment>
<sequence length="398" mass="44062">MIFSTPRGYRTGPGTVGTRCTHSFAYRFRIRWVNPPKYRFTGTQRRSSFSPVDVERREAAERYDSALPDGINVMRVWTPRDPDYLRKRLGDDGLAVWAEDDVLHVVWRGVARRVELIGGIRPQLWPVEGADDLWEASLRIRRLDEAVIDVIPCVGGARAHLDEARWHGPEAIDPRPVAHALVGTVERHEVEFAGRPRAITLYRPPIAGGLVPACIVADGGSVGLFARTVEPAILAGAFPPVVLVGIDSDHGSGAYPDPRAREYLPDADPDRFAAHLTFVVDEVIPWAEEQFPASGHWMSGGYSNGAVWALTAAQRRPDVFTGVAALSPGIPPPAEVHTLGRHYLGAGTLEPGFRSAAAEWARRLAGIDGRVRHEEWIGGHDHYWWTQRFPTALEWLLA</sequence>